<proteinExistence type="predicted"/>
<evidence type="ECO:0000313" key="2">
    <source>
        <dbReference type="Proteomes" id="UP000219559"/>
    </source>
</evidence>
<evidence type="ECO:0000313" key="1">
    <source>
        <dbReference type="EMBL" id="PCE66521.1"/>
    </source>
</evidence>
<dbReference type="Proteomes" id="UP000219559">
    <property type="component" value="Unassembled WGS sequence"/>
</dbReference>
<dbReference type="EMBL" id="NBWU01000001">
    <property type="protein sequence ID" value="PCE66521.1"/>
    <property type="molecule type" value="Genomic_DNA"/>
</dbReference>
<keyword evidence="2" id="KW-1185">Reference proteome</keyword>
<name>A0A2A4GDM7_9FLAO</name>
<comment type="caution">
    <text evidence="1">The sequence shown here is derived from an EMBL/GenBank/DDBJ whole genome shotgun (WGS) entry which is preliminary data.</text>
</comment>
<accession>A0A2A4GDM7</accession>
<protein>
    <submittedName>
        <fullName evidence="1">Uncharacterized protein</fullName>
    </submittedName>
</protein>
<gene>
    <name evidence="1" type="ORF">B7P33_04285</name>
</gene>
<reference evidence="1 2" key="1">
    <citation type="submission" date="2017-04" db="EMBL/GenBank/DDBJ databases">
        <title>A new member of the family Flavobacteriaceae isolated from ascidians.</title>
        <authorList>
            <person name="Chen L."/>
        </authorList>
    </citation>
    <scope>NUCLEOTIDE SEQUENCE [LARGE SCALE GENOMIC DNA]</scope>
    <source>
        <strain evidence="1 2">HQA918</strain>
    </source>
</reference>
<organism evidence="1 2">
    <name type="scientific">Sediminicola luteus</name>
    <dbReference type="NCBI Taxonomy" id="319238"/>
    <lineage>
        <taxon>Bacteria</taxon>
        <taxon>Pseudomonadati</taxon>
        <taxon>Bacteroidota</taxon>
        <taxon>Flavobacteriia</taxon>
        <taxon>Flavobacteriales</taxon>
        <taxon>Flavobacteriaceae</taxon>
        <taxon>Sediminicola</taxon>
    </lineage>
</organism>
<dbReference type="AlphaFoldDB" id="A0A2A4GDM7"/>
<sequence>MRIPLQLVTPQTCLILYKSLVEGLVKQIFGQSALTPWPPLLPPFRGTDTGEGELFSFDGIPILKRWN</sequence>